<evidence type="ECO:0000313" key="3">
    <source>
        <dbReference type="Proteomes" id="UP000728968"/>
    </source>
</evidence>
<comment type="caution">
    <text evidence="2">The sequence shown here is derived from an EMBL/GenBank/DDBJ whole genome shotgun (WGS) entry which is preliminary data.</text>
</comment>
<gene>
    <name evidence="2" type="ORF">H6A04_07255</name>
</gene>
<proteinExistence type="predicted"/>
<accession>A0ABS2G1Y9</accession>
<evidence type="ECO:0000259" key="1">
    <source>
        <dbReference type="Pfam" id="PF02954"/>
    </source>
</evidence>
<organism evidence="2 3">
    <name type="scientific">Fusobacterium mortiferum</name>
    <dbReference type="NCBI Taxonomy" id="850"/>
    <lineage>
        <taxon>Bacteria</taxon>
        <taxon>Fusobacteriati</taxon>
        <taxon>Fusobacteriota</taxon>
        <taxon>Fusobacteriia</taxon>
        <taxon>Fusobacteriales</taxon>
        <taxon>Fusobacteriaceae</taxon>
        <taxon>Fusobacterium</taxon>
    </lineage>
</organism>
<reference evidence="2 3" key="1">
    <citation type="journal article" date="2021" name="Sci. Rep.">
        <title>The distribution of antibiotic resistance genes in chicken gut microbiota commensals.</title>
        <authorList>
            <person name="Juricova H."/>
            <person name="Matiasovicova J."/>
            <person name="Kubasova T."/>
            <person name="Cejkova D."/>
            <person name="Rychlik I."/>
        </authorList>
    </citation>
    <scope>NUCLEOTIDE SEQUENCE [LARGE SCALE GENOMIC DNA]</scope>
    <source>
        <strain evidence="2 3">An425</strain>
    </source>
</reference>
<protein>
    <recommendedName>
        <fullName evidence="1">DNA binding HTH domain-containing protein</fullName>
    </recommendedName>
</protein>
<name>A0ABS2G1Y9_FUSMR</name>
<dbReference type="InterPro" id="IPR002197">
    <property type="entry name" value="HTH_Fis"/>
</dbReference>
<feature type="non-terminal residue" evidence="2">
    <location>
        <position position="1"/>
    </location>
</feature>
<dbReference type="Proteomes" id="UP000728968">
    <property type="component" value="Unassembled WGS sequence"/>
</dbReference>
<dbReference type="EMBL" id="JACJLT010000060">
    <property type="protein sequence ID" value="MBM6875446.1"/>
    <property type="molecule type" value="Genomic_DNA"/>
</dbReference>
<feature type="domain" description="DNA binding HTH" evidence="1">
    <location>
        <begin position="13"/>
        <end position="57"/>
    </location>
</feature>
<dbReference type="Pfam" id="PF02954">
    <property type="entry name" value="HTH_8"/>
    <property type="match status" value="1"/>
</dbReference>
<evidence type="ECO:0000313" key="2">
    <source>
        <dbReference type="EMBL" id="MBM6875446.1"/>
    </source>
</evidence>
<dbReference type="RefSeq" id="WP_275045408.1">
    <property type="nucleotide sequence ID" value="NZ_JACJLT010000060.1"/>
</dbReference>
<sequence length="59" mass="6744">IIKSEEDTEEIITLEESEKRLIEKALKIYGSDTNGKNICAEKLGIGIATLYRKIEKYKL</sequence>
<keyword evidence="3" id="KW-1185">Reference proteome</keyword>
<dbReference type="Gene3D" id="1.10.10.60">
    <property type="entry name" value="Homeodomain-like"/>
    <property type="match status" value="1"/>
</dbReference>
<dbReference type="SUPFAM" id="SSF46689">
    <property type="entry name" value="Homeodomain-like"/>
    <property type="match status" value="1"/>
</dbReference>
<dbReference type="InterPro" id="IPR009057">
    <property type="entry name" value="Homeodomain-like_sf"/>
</dbReference>